<evidence type="ECO:0000256" key="19">
    <source>
        <dbReference type="ARBA" id="ARBA00049035"/>
    </source>
</evidence>
<gene>
    <name evidence="24" type="ORF">J5V48_06900</name>
</gene>
<dbReference type="PANTHER" id="PTHR11136">
    <property type="entry name" value="FOLYLPOLYGLUTAMATE SYNTHASE-RELATED"/>
    <property type="match status" value="1"/>
</dbReference>
<evidence type="ECO:0000256" key="9">
    <source>
        <dbReference type="ARBA" id="ARBA00022723"/>
    </source>
</evidence>
<comment type="similarity">
    <text evidence="4 21">Belongs to the folylpolyglutamate synthase family.</text>
</comment>
<dbReference type="PIRSF" id="PIRSF001563">
    <property type="entry name" value="Folylpolyglu_synth"/>
    <property type="match status" value="1"/>
</dbReference>
<evidence type="ECO:0000313" key="25">
    <source>
        <dbReference type="Proteomes" id="UP000731465"/>
    </source>
</evidence>
<keyword evidence="10 21" id="KW-0547">Nucleotide-binding</keyword>
<dbReference type="Gene3D" id="3.90.190.20">
    <property type="entry name" value="Mur ligase, C-terminal domain"/>
    <property type="match status" value="1"/>
</dbReference>
<protein>
    <recommendedName>
        <fullName evidence="7">Dihydrofolate synthase/folylpolyglutamate synthase</fullName>
        <ecNumber evidence="5">6.3.2.12</ecNumber>
        <ecNumber evidence="6">6.3.2.17</ecNumber>
    </recommendedName>
    <alternativeName>
        <fullName evidence="16">Folylpoly-gamma-glutamate synthetase-dihydrofolate synthetase</fullName>
    </alternativeName>
    <alternativeName>
        <fullName evidence="14">Folylpolyglutamate synthetase</fullName>
    </alternativeName>
    <alternativeName>
        <fullName evidence="15">Tetrahydrofolylpolyglutamate synthase</fullName>
    </alternativeName>
</protein>
<keyword evidence="13" id="KW-0289">Folate biosynthesis</keyword>
<feature type="domain" description="Mur ligase central" evidence="23">
    <location>
        <begin position="55"/>
        <end position="224"/>
    </location>
</feature>
<keyword evidence="25" id="KW-1185">Reference proteome</keyword>
<evidence type="ECO:0000259" key="23">
    <source>
        <dbReference type="Pfam" id="PF08245"/>
    </source>
</evidence>
<comment type="pathway">
    <text evidence="2">Cofactor biosynthesis; tetrahydrofolate biosynthesis; 7,8-dihydrofolate from 2-amino-4-hydroxy-6-hydroxymethyl-7,8-dihydropteridine diphosphate and 4-aminobenzoate: step 2/2.</text>
</comment>
<evidence type="ECO:0000256" key="2">
    <source>
        <dbReference type="ARBA" id="ARBA00004799"/>
    </source>
</evidence>
<reference evidence="24 25" key="1">
    <citation type="submission" date="2021-03" db="EMBL/GenBank/DDBJ databases">
        <title>Succinivibrio sp. nov. isolated from feces of cow.</title>
        <authorList>
            <person name="Choi J.-Y."/>
        </authorList>
    </citation>
    <scope>NUCLEOTIDE SEQUENCE [LARGE SCALE GENOMIC DNA]</scope>
    <source>
        <strain evidence="24 25">AGMB01872</strain>
    </source>
</reference>
<dbReference type="InterPro" id="IPR036565">
    <property type="entry name" value="Mur-like_cat_sf"/>
</dbReference>
<keyword evidence="11 21" id="KW-0067">ATP-binding</keyword>
<comment type="catalytic activity">
    <reaction evidence="18">
        <text>10-formyltetrahydrofolyl-(gamma-L-Glu)(n) + L-glutamate + ATP = 10-formyltetrahydrofolyl-(gamma-L-Glu)(n+1) + ADP + phosphate + H(+)</text>
        <dbReference type="Rhea" id="RHEA:51904"/>
        <dbReference type="Rhea" id="RHEA-COMP:13088"/>
        <dbReference type="Rhea" id="RHEA-COMP:14300"/>
        <dbReference type="ChEBI" id="CHEBI:15378"/>
        <dbReference type="ChEBI" id="CHEBI:29985"/>
        <dbReference type="ChEBI" id="CHEBI:30616"/>
        <dbReference type="ChEBI" id="CHEBI:43474"/>
        <dbReference type="ChEBI" id="CHEBI:134413"/>
        <dbReference type="ChEBI" id="CHEBI:456216"/>
        <dbReference type="EC" id="6.3.2.17"/>
    </reaction>
</comment>
<dbReference type="InterPro" id="IPR001645">
    <property type="entry name" value="Folylpolyglutamate_synth"/>
</dbReference>
<name>A0ABS7DHQ2_9GAMM</name>
<evidence type="ECO:0000256" key="3">
    <source>
        <dbReference type="ARBA" id="ARBA00005150"/>
    </source>
</evidence>
<comment type="caution">
    <text evidence="24">The sequence shown here is derived from an EMBL/GenBank/DDBJ whole genome shotgun (WGS) entry which is preliminary data.</text>
</comment>
<keyword evidence="8 21" id="KW-0436">Ligase</keyword>
<keyword evidence="9" id="KW-0479">Metal-binding</keyword>
<evidence type="ECO:0000256" key="10">
    <source>
        <dbReference type="ARBA" id="ARBA00022741"/>
    </source>
</evidence>
<dbReference type="Gene3D" id="3.40.1190.10">
    <property type="entry name" value="Mur-like, catalytic domain"/>
    <property type="match status" value="1"/>
</dbReference>
<organism evidence="24 25">
    <name type="scientific">Succinivibrio faecicola</name>
    <dbReference type="NCBI Taxonomy" id="2820300"/>
    <lineage>
        <taxon>Bacteria</taxon>
        <taxon>Pseudomonadati</taxon>
        <taxon>Pseudomonadota</taxon>
        <taxon>Gammaproteobacteria</taxon>
        <taxon>Aeromonadales</taxon>
        <taxon>Succinivibrionaceae</taxon>
        <taxon>Succinivibrio</taxon>
    </lineage>
</organism>
<dbReference type="EMBL" id="JAGFNY010000023">
    <property type="protein sequence ID" value="MBW7570617.1"/>
    <property type="molecule type" value="Genomic_DNA"/>
</dbReference>
<dbReference type="EC" id="6.3.2.17" evidence="6"/>
<dbReference type="InterPro" id="IPR036615">
    <property type="entry name" value="Mur_ligase_C_dom_sf"/>
</dbReference>
<evidence type="ECO:0000256" key="4">
    <source>
        <dbReference type="ARBA" id="ARBA00008276"/>
    </source>
</evidence>
<dbReference type="RefSeq" id="WP_219937841.1">
    <property type="nucleotide sequence ID" value="NZ_JAGFNY010000023.1"/>
</dbReference>
<comment type="catalytic activity">
    <reaction evidence="20">
        <text>7,8-dihydropteroate + L-glutamate + ATP = 7,8-dihydrofolate + ADP + phosphate + H(+)</text>
        <dbReference type="Rhea" id="RHEA:23584"/>
        <dbReference type="ChEBI" id="CHEBI:15378"/>
        <dbReference type="ChEBI" id="CHEBI:17839"/>
        <dbReference type="ChEBI" id="CHEBI:29985"/>
        <dbReference type="ChEBI" id="CHEBI:30616"/>
        <dbReference type="ChEBI" id="CHEBI:43474"/>
        <dbReference type="ChEBI" id="CHEBI:57451"/>
        <dbReference type="ChEBI" id="CHEBI:456216"/>
        <dbReference type="EC" id="6.3.2.12"/>
    </reaction>
</comment>
<evidence type="ECO:0000256" key="1">
    <source>
        <dbReference type="ARBA" id="ARBA00002714"/>
    </source>
</evidence>
<evidence type="ECO:0000256" key="11">
    <source>
        <dbReference type="ARBA" id="ARBA00022840"/>
    </source>
</evidence>
<evidence type="ECO:0000256" key="12">
    <source>
        <dbReference type="ARBA" id="ARBA00022842"/>
    </source>
</evidence>
<evidence type="ECO:0000256" key="17">
    <source>
        <dbReference type="ARBA" id="ARBA00047493"/>
    </source>
</evidence>
<accession>A0ABS7DHQ2</accession>
<dbReference type="Proteomes" id="UP000731465">
    <property type="component" value="Unassembled WGS sequence"/>
</dbReference>
<dbReference type="PANTHER" id="PTHR11136:SF0">
    <property type="entry name" value="DIHYDROFOLATE SYNTHETASE-RELATED"/>
    <property type="match status" value="1"/>
</dbReference>
<proteinExistence type="inferred from homology"/>
<evidence type="ECO:0000313" key="24">
    <source>
        <dbReference type="EMBL" id="MBW7570617.1"/>
    </source>
</evidence>
<evidence type="ECO:0000256" key="16">
    <source>
        <dbReference type="ARBA" id="ARBA00032510"/>
    </source>
</evidence>
<evidence type="ECO:0000259" key="22">
    <source>
        <dbReference type="Pfam" id="PF02875"/>
    </source>
</evidence>
<dbReference type="EC" id="6.3.2.12" evidence="5"/>
<dbReference type="Pfam" id="PF08245">
    <property type="entry name" value="Mur_ligase_M"/>
    <property type="match status" value="1"/>
</dbReference>
<comment type="function">
    <text evidence="1">Functions in two distinct reactions of the de novo folate biosynthetic pathway. Catalyzes the addition of a glutamate residue to dihydropteroate (7,8-dihydropteroate or H2Pte) to form dihydrofolate (7,8-dihydrofolate monoglutamate or H2Pte-Glu). Also catalyzes successive additions of L-glutamate to tetrahydrofolate or 10-formyltetrahydrofolate or 5,10-methylenetetrahydrofolate, leading to folylpolyglutamate derivatives.</text>
</comment>
<comment type="catalytic activity">
    <reaction evidence="17">
        <text>(6S)-5,6,7,8-tetrahydrofolyl-(gamma-L-Glu)(n) + L-glutamate + ATP = (6S)-5,6,7,8-tetrahydrofolyl-(gamma-L-Glu)(n+1) + ADP + phosphate + H(+)</text>
        <dbReference type="Rhea" id="RHEA:10580"/>
        <dbReference type="Rhea" id="RHEA-COMP:14738"/>
        <dbReference type="Rhea" id="RHEA-COMP:14740"/>
        <dbReference type="ChEBI" id="CHEBI:15378"/>
        <dbReference type="ChEBI" id="CHEBI:29985"/>
        <dbReference type="ChEBI" id="CHEBI:30616"/>
        <dbReference type="ChEBI" id="CHEBI:43474"/>
        <dbReference type="ChEBI" id="CHEBI:141005"/>
        <dbReference type="ChEBI" id="CHEBI:456216"/>
        <dbReference type="EC" id="6.3.2.17"/>
    </reaction>
</comment>
<dbReference type="SUPFAM" id="SSF53623">
    <property type="entry name" value="MurD-like peptide ligases, catalytic domain"/>
    <property type="match status" value="1"/>
</dbReference>
<evidence type="ECO:0000256" key="7">
    <source>
        <dbReference type="ARBA" id="ARBA00019357"/>
    </source>
</evidence>
<comment type="pathway">
    <text evidence="3">Cofactor biosynthesis; tetrahydrofolylpolyglutamate biosynthesis.</text>
</comment>
<sequence>MVISKSELKPGSIDAWLSFLEKIDPNRIKLGLDRAKKVLENLNLQNLKDIKIVEVAGTNGKGSTAALIANSLSCSGIKTGLYTSPHLKRFNERIAIDGRLISDDDLCIALSYVYDHSKGVDLTYFEYTTLAAIYHFYNQGCSAIVLEVGLGGRLDAVNILDADVCVITSIGLDHTAILGDTIEKIAKEKSGIIKNKSSVITGLLPVDAKKVVYNIAKENNSELFFEGEHFEGRFTDGFTFVQKSPIGTFESYSLATPKIPLICAPSAVKALMVLKERGLNISVDAINRALKVTSLPGRMQLVKYHPAIYLDVAHNPPAALHLSRTLAKRVIKTKRYALIGMLKDKDIESVISIIKDCFDGFYVASLHTQRGESCSRIVKALKECQISDSLIKSYETVNEALTECVKDADDDDEIIVLGSFVTVSEAVDCLIDDSFIKKARNRQNNS</sequence>
<feature type="domain" description="Mur ligase C-terminal" evidence="22">
    <location>
        <begin position="297"/>
        <end position="420"/>
    </location>
</feature>
<evidence type="ECO:0000256" key="5">
    <source>
        <dbReference type="ARBA" id="ARBA00013023"/>
    </source>
</evidence>
<evidence type="ECO:0000256" key="18">
    <source>
        <dbReference type="ARBA" id="ARBA00047808"/>
    </source>
</evidence>
<evidence type="ECO:0000256" key="20">
    <source>
        <dbReference type="ARBA" id="ARBA00049161"/>
    </source>
</evidence>
<dbReference type="InterPro" id="IPR013221">
    <property type="entry name" value="Mur_ligase_cen"/>
</dbReference>
<dbReference type="InterPro" id="IPR004101">
    <property type="entry name" value="Mur_ligase_C"/>
</dbReference>
<evidence type="ECO:0000256" key="15">
    <source>
        <dbReference type="ARBA" id="ARBA00030592"/>
    </source>
</evidence>
<dbReference type="Pfam" id="PF02875">
    <property type="entry name" value="Mur_ligase_C"/>
    <property type="match status" value="1"/>
</dbReference>
<dbReference type="NCBIfam" id="TIGR01499">
    <property type="entry name" value="folC"/>
    <property type="match status" value="1"/>
</dbReference>
<evidence type="ECO:0000256" key="8">
    <source>
        <dbReference type="ARBA" id="ARBA00022598"/>
    </source>
</evidence>
<evidence type="ECO:0000256" key="14">
    <source>
        <dbReference type="ARBA" id="ARBA00030048"/>
    </source>
</evidence>
<evidence type="ECO:0000256" key="6">
    <source>
        <dbReference type="ARBA" id="ARBA00013025"/>
    </source>
</evidence>
<comment type="catalytic activity">
    <reaction evidence="19">
        <text>(6R)-5,10-methylenetetrahydrofolyl-(gamma-L-Glu)(n) + L-glutamate + ATP = (6R)-5,10-methylenetetrahydrofolyl-(gamma-L-Glu)(n+1) + ADP + phosphate + H(+)</text>
        <dbReference type="Rhea" id="RHEA:51912"/>
        <dbReference type="Rhea" id="RHEA-COMP:13257"/>
        <dbReference type="Rhea" id="RHEA-COMP:13258"/>
        <dbReference type="ChEBI" id="CHEBI:15378"/>
        <dbReference type="ChEBI" id="CHEBI:29985"/>
        <dbReference type="ChEBI" id="CHEBI:30616"/>
        <dbReference type="ChEBI" id="CHEBI:43474"/>
        <dbReference type="ChEBI" id="CHEBI:136572"/>
        <dbReference type="ChEBI" id="CHEBI:456216"/>
        <dbReference type="EC" id="6.3.2.17"/>
    </reaction>
</comment>
<evidence type="ECO:0000256" key="13">
    <source>
        <dbReference type="ARBA" id="ARBA00022909"/>
    </source>
</evidence>
<keyword evidence="12" id="KW-0460">Magnesium</keyword>
<evidence type="ECO:0000256" key="21">
    <source>
        <dbReference type="PIRNR" id="PIRNR001563"/>
    </source>
</evidence>
<dbReference type="SUPFAM" id="SSF53244">
    <property type="entry name" value="MurD-like peptide ligases, peptide-binding domain"/>
    <property type="match status" value="1"/>
</dbReference>